<dbReference type="GO" id="GO:0020037">
    <property type="term" value="F:heme binding"/>
    <property type="evidence" value="ECO:0007669"/>
    <property type="project" value="InterPro"/>
</dbReference>
<sequence length="228" mass="26000">MKHIDEKLLETDLVYRFGYVAEHIGFTEDDRKAILAVSSFLAPLAKPITDAVYSKLFQFDTTKKYFVVRHDGFSGKLADSLEELKVDDEIIRFRKNMLAKYVGKIINFEINKEFVMYIDWVGKIHTDTPDKKSKINVDYIHCNALLGYVNAALMEIINSAGPDSGLTEEQKFKACLAFTKLLWIQNDSFSRYYIDKAQPPAYKKLLTMAGGVLLASVAIKSVSLFFRK</sequence>
<gene>
    <name evidence="3" type="ORF">AX774_g4615</name>
    <name evidence="2" type="ORF">AX774_g6136</name>
</gene>
<reference evidence="2" key="1">
    <citation type="submission" date="2017-01" db="EMBL/GenBank/DDBJ databases">
        <authorList>
            <person name="Mah S.A."/>
            <person name="Swanson W.J."/>
            <person name="Moy G.W."/>
            <person name="Vacquier V.D."/>
        </authorList>
    </citation>
    <scope>NUCLEOTIDE SEQUENCE [LARGE SCALE GENOMIC DNA]</scope>
    <source>
        <strain evidence="2">COL-18-3</strain>
    </source>
</reference>
<evidence type="ECO:0000313" key="4">
    <source>
        <dbReference type="Proteomes" id="UP000188320"/>
    </source>
</evidence>
<organism evidence="2 4">
    <name type="scientific">Zancudomyces culisetae</name>
    <name type="common">Gut fungus</name>
    <name type="synonym">Smittium culisetae</name>
    <dbReference type="NCBI Taxonomy" id="1213189"/>
    <lineage>
        <taxon>Eukaryota</taxon>
        <taxon>Fungi</taxon>
        <taxon>Fungi incertae sedis</taxon>
        <taxon>Zoopagomycota</taxon>
        <taxon>Kickxellomycotina</taxon>
        <taxon>Harpellomycetes</taxon>
        <taxon>Harpellales</taxon>
        <taxon>Legeriomycetaceae</taxon>
        <taxon>Zancudomyces</taxon>
    </lineage>
</organism>
<dbReference type="InterPro" id="IPR044398">
    <property type="entry name" value="Globin-sensor_dom"/>
</dbReference>
<comment type="caution">
    <text evidence="2">The sequence shown here is derived from an EMBL/GenBank/DDBJ whole genome shotgun (WGS) entry which is preliminary data.</text>
</comment>
<evidence type="ECO:0000259" key="1">
    <source>
        <dbReference type="Pfam" id="PF11563"/>
    </source>
</evidence>
<dbReference type="Proteomes" id="UP000188320">
    <property type="component" value="Unassembled WGS sequence"/>
</dbReference>
<dbReference type="EMBL" id="LSSK01001192">
    <property type="protein sequence ID" value="OMH80437.1"/>
    <property type="molecule type" value="Genomic_DNA"/>
</dbReference>
<dbReference type="EMBL" id="LSSK01000783">
    <property type="protein sequence ID" value="OMH81911.1"/>
    <property type="molecule type" value="Genomic_DNA"/>
</dbReference>
<proteinExistence type="predicted"/>
<evidence type="ECO:0000313" key="3">
    <source>
        <dbReference type="EMBL" id="OMH81911.1"/>
    </source>
</evidence>
<accession>A0A1R1PHL2</accession>
<dbReference type="PANTHER" id="PTHR42071:SF1">
    <property type="entry name" value="GLOBIN-SENSOR DOMAIN-CONTAINING PROTEIN"/>
    <property type="match status" value="1"/>
</dbReference>
<dbReference type="InterPro" id="IPR012292">
    <property type="entry name" value="Globin/Proto"/>
</dbReference>
<dbReference type="GO" id="GO:0019825">
    <property type="term" value="F:oxygen binding"/>
    <property type="evidence" value="ECO:0007669"/>
    <property type="project" value="InterPro"/>
</dbReference>
<dbReference type="PANTHER" id="PTHR42071">
    <property type="entry name" value="PROTOGLOBIN DOMAIN-CONTAINING PROTEIN"/>
    <property type="match status" value="1"/>
</dbReference>
<dbReference type="OrthoDB" id="10027058at2759"/>
<dbReference type="Pfam" id="PF11563">
    <property type="entry name" value="Protoglobin"/>
    <property type="match status" value="1"/>
</dbReference>
<dbReference type="AlphaFoldDB" id="A0A1R1PHL2"/>
<keyword evidence="4" id="KW-1185">Reference proteome</keyword>
<evidence type="ECO:0000313" key="2">
    <source>
        <dbReference type="EMBL" id="OMH80437.1"/>
    </source>
</evidence>
<protein>
    <recommendedName>
        <fullName evidence="1">Globin-sensor domain-containing protein</fullName>
    </recommendedName>
</protein>
<name>A0A1R1PHL2_ZANCU</name>
<reference evidence="4" key="2">
    <citation type="submission" date="2017-01" db="EMBL/GenBank/DDBJ databases">
        <authorList>
            <person name="Wang Y."/>
            <person name="White M."/>
            <person name="Kvist S."/>
            <person name="Moncalvo J.-M."/>
        </authorList>
    </citation>
    <scope>NUCLEOTIDE SEQUENCE [LARGE SCALE GENOMIC DNA]</scope>
    <source>
        <strain evidence="4">COL-18-3</strain>
    </source>
</reference>
<feature type="domain" description="Globin-sensor" evidence="1">
    <location>
        <begin position="16"/>
        <end position="196"/>
    </location>
</feature>
<dbReference type="Gene3D" id="1.10.490.10">
    <property type="entry name" value="Globins"/>
    <property type="match status" value="1"/>
</dbReference>